<reference evidence="3" key="1">
    <citation type="journal article" date="2019" name="Int. J. Syst. Evol. Microbiol.">
        <title>The Global Catalogue of Microorganisms (GCM) 10K type strain sequencing project: providing services to taxonomists for standard genome sequencing and annotation.</title>
        <authorList>
            <consortium name="The Broad Institute Genomics Platform"/>
            <consortium name="The Broad Institute Genome Sequencing Center for Infectious Disease"/>
            <person name="Wu L."/>
            <person name="Ma J."/>
        </authorList>
    </citation>
    <scope>NUCLEOTIDE SEQUENCE [LARGE SCALE GENOMIC DNA]</scope>
    <source>
        <strain evidence="3">CCM 4481</strain>
    </source>
</reference>
<dbReference type="RefSeq" id="WP_266149031.1">
    <property type="nucleotide sequence ID" value="NZ_CP064028.1"/>
</dbReference>
<accession>A0ABV9C2A7</accession>
<dbReference type="InterPro" id="IPR056509">
    <property type="entry name" value="Imm33-like"/>
</dbReference>
<evidence type="ECO:0000313" key="2">
    <source>
        <dbReference type="EMBL" id="MFC4527120.1"/>
    </source>
</evidence>
<feature type="domain" description="Imm33-like" evidence="1">
    <location>
        <begin position="50"/>
        <end position="141"/>
    </location>
</feature>
<evidence type="ECO:0000259" key="1">
    <source>
        <dbReference type="Pfam" id="PF24719"/>
    </source>
</evidence>
<name>A0ABV9C2A7_9GAMM</name>
<dbReference type="EMBL" id="JBHSGA010000017">
    <property type="protein sequence ID" value="MFC4527120.1"/>
    <property type="molecule type" value="Genomic_DNA"/>
</dbReference>
<protein>
    <recommendedName>
        <fullName evidence="1">Imm33-like domain-containing protein</fullName>
    </recommendedName>
</protein>
<sequence length="150" mass="16910">MLQIEAHADHWVVCEPDYSQAPLQWKPQVDETIWTLNHQAALHAKLPEVAVERTRGDQQFHLAPDALFADIAYLRRLPPSSARDSGWYATTSRDSTNAVLQQTQPALAGSLLEVEPEWTAVLNLPVGFVAQFDHDRLVAVFDARRNLVYP</sequence>
<dbReference type="Pfam" id="PF24719">
    <property type="entry name" value="Imm33-like"/>
    <property type="match status" value="1"/>
</dbReference>
<keyword evidence="3" id="KW-1185">Reference proteome</keyword>
<organism evidence="2 3">
    <name type="scientific">Dyella halodurans</name>
    <dbReference type="NCBI Taxonomy" id="1920171"/>
    <lineage>
        <taxon>Bacteria</taxon>
        <taxon>Pseudomonadati</taxon>
        <taxon>Pseudomonadota</taxon>
        <taxon>Gammaproteobacteria</taxon>
        <taxon>Lysobacterales</taxon>
        <taxon>Rhodanobacteraceae</taxon>
        <taxon>Dyella</taxon>
    </lineage>
</organism>
<proteinExistence type="predicted"/>
<comment type="caution">
    <text evidence="2">The sequence shown here is derived from an EMBL/GenBank/DDBJ whole genome shotgun (WGS) entry which is preliminary data.</text>
</comment>
<evidence type="ECO:0000313" key="3">
    <source>
        <dbReference type="Proteomes" id="UP001595961"/>
    </source>
</evidence>
<gene>
    <name evidence="2" type="ORF">ACFO5W_10805</name>
</gene>
<dbReference type="Proteomes" id="UP001595961">
    <property type="component" value="Unassembled WGS sequence"/>
</dbReference>